<dbReference type="PRINTS" id="PR00455">
    <property type="entry name" value="HTHTETR"/>
</dbReference>
<dbReference type="EMBL" id="AP021936">
    <property type="protein sequence ID" value="BBQ49249.1"/>
    <property type="molecule type" value="Genomic_DNA"/>
</dbReference>
<evidence type="ECO:0000313" key="4">
    <source>
        <dbReference type="EMBL" id="BBQ49249.1"/>
    </source>
</evidence>
<evidence type="ECO:0000313" key="5">
    <source>
        <dbReference type="Proteomes" id="UP000515758"/>
    </source>
</evidence>
<dbReference type="Gene3D" id="1.10.357.10">
    <property type="entry name" value="Tetracycline Repressor, domain 2"/>
    <property type="match status" value="1"/>
</dbReference>
<dbReference type="InterPro" id="IPR001647">
    <property type="entry name" value="HTH_TetR"/>
</dbReference>
<dbReference type="AlphaFoldDB" id="A0A6S4V3M6"/>
<sequence length="183" mass="21638">MPKLILSSRAIQVINKSIDLFHHRGFHTVGVDRIVKECEITKATFYNFFHSKERFIEICLIVQKERLKEKVISIVEYAQDTSAANKLQQLYFLHTDVEGMYYLLFKAMFETKLSYPKAYITAVRYRTWLLNEIYRQLIKLKTDATFQDAKLFLYMIEGAIIQLLSSDGTIDREKVLDCFLQFR</sequence>
<evidence type="ECO:0000259" key="3">
    <source>
        <dbReference type="PROSITE" id="PS50977"/>
    </source>
</evidence>
<organism evidence="4 5">
    <name type="scientific">Acinetobacter pittii</name>
    <name type="common">Acinetobacter genomosp. 3</name>
    <dbReference type="NCBI Taxonomy" id="48296"/>
    <lineage>
        <taxon>Bacteria</taxon>
        <taxon>Pseudomonadati</taxon>
        <taxon>Pseudomonadota</taxon>
        <taxon>Gammaproteobacteria</taxon>
        <taxon>Moraxellales</taxon>
        <taxon>Moraxellaceae</taxon>
        <taxon>Acinetobacter</taxon>
        <taxon>Acinetobacter calcoaceticus/baumannii complex</taxon>
    </lineage>
</organism>
<evidence type="ECO:0000256" key="1">
    <source>
        <dbReference type="ARBA" id="ARBA00023125"/>
    </source>
</evidence>
<dbReference type="Pfam" id="PF00440">
    <property type="entry name" value="TetR_N"/>
    <property type="match status" value="1"/>
</dbReference>
<evidence type="ECO:0000256" key="2">
    <source>
        <dbReference type="PROSITE-ProRule" id="PRU00335"/>
    </source>
</evidence>
<accession>A0A6S4V3M6</accession>
<gene>
    <name evidence="4" type="ORF">WP2W18E11_22470</name>
</gene>
<protein>
    <submittedName>
        <fullName evidence="4">TetR family transcriptional regulator</fullName>
    </submittedName>
</protein>
<reference evidence="4 5" key="1">
    <citation type="submission" date="2019-12" db="EMBL/GenBank/DDBJ databases">
        <title>complete genome sequences of Acinetobacter pittii str. WP2-W18-ESBL-11 isolated from wastewater treatment plant effluent.</title>
        <authorList>
            <person name="Sekizuka T."/>
            <person name="Itokawa K."/>
            <person name="Yatsu K."/>
            <person name="Inamine Y."/>
            <person name="Kuroda M."/>
        </authorList>
    </citation>
    <scope>NUCLEOTIDE SEQUENCE [LARGE SCALE GENOMIC DNA]</scope>
    <source>
        <strain evidence="4 5">WP2-W18-ESBL-11</strain>
    </source>
</reference>
<dbReference type="InterPro" id="IPR009057">
    <property type="entry name" value="Homeodomain-like_sf"/>
</dbReference>
<feature type="DNA-binding region" description="H-T-H motif" evidence="2">
    <location>
        <begin position="30"/>
        <end position="49"/>
    </location>
</feature>
<feature type="domain" description="HTH tetR-type" evidence="3">
    <location>
        <begin position="7"/>
        <end position="67"/>
    </location>
</feature>
<keyword evidence="1 2" id="KW-0238">DNA-binding</keyword>
<dbReference type="RefSeq" id="WP_182917383.1">
    <property type="nucleotide sequence ID" value="NZ_AP021936.1"/>
</dbReference>
<dbReference type="Proteomes" id="UP000515758">
    <property type="component" value="Chromosome"/>
</dbReference>
<proteinExistence type="predicted"/>
<dbReference type="PROSITE" id="PS50977">
    <property type="entry name" value="HTH_TETR_2"/>
    <property type="match status" value="1"/>
</dbReference>
<dbReference type="GO" id="GO:0003677">
    <property type="term" value="F:DNA binding"/>
    <property type="evidence" value="ECO:0007669"/>
    <property type="project" value="UniProtKB-UniRule"/>
</dbReference>
<name>A0A6S4V3M6_ACIPI</name>
<dbReference type="SUPFAM" id="SSF46689">
    <property type="entry name" value="Homeodomain-like"/>
    <property type="match status" value="1"/>
</dbReference>